<comment type="similarity">
    <text evidence="2">Belongs to the acyl-CoA dehydrogenase family.</text>
</comment>
<evidence type="ECO:0000313" key="10">
    <source>
        <dbReference type="EMBL" id="GAO08510.1"/>
    </source>
</evidence>
<dbReference type="EMBL" id="BBNO01000004">
    <property type="protein sequence ID" value="GAO08510.1"/>
    <property type="molecule type" value="Genomic_DNA"/>
</dbReference>
<dbReference type="Pfam" id="PF02770">
    <property type="entry name" value="Acyl-CoA_dh_M"/>
    <property type="match status" value="1"/>
</dbReference>
<evidence type="ECO:0000313" key="11">
    <source>
        <dbReference type="Proteomes" id="UP000048965"/>
    </source>
</evidence>
<dbReference type="FunFam" id="2.40.110.10:FF:000011">
    <property type="entry name" value="Acyl-CoA dehydrogenase FadE34"/>
    <property type="match status" value="1"/>
</dbReference>
<organism evidence="10 11">
    <name type="scientific">Streptomyces lydicamycinicus</name>
    <dbReference type="NCBI Taxonomy" id="1546107"/>
    <lineage>
        <taxon>Bacteria</taxon>
        <taxon>Bacillati</taxon>
        <taxon>Actinomycetota</taxon>
        <taxon>Actinomycetes</taxon>
        <taxon>Kitasatosporales</taxon>
        <taxon>Streptomycetaceae</taxon>
        <taxon>Streptomyces</taxon>
    </lineage>
</organism>
<accession>A0A0P4R7M3</accession>
<dbReference type="Gene3D" id="1.20.140.10">
    <property type="entry name" value="Butyryl-CoA Dehydrogenase, subunit A, domain 3"/>
    <property type="match status" value="2"/>
</dbReference>
<evidence type="ECO:0000256" key="5">
    <source>
        <dbReference type="ARBA" id="ARBA00023002"/>
    </source>
</evidence>
<feature type="compositionally biased region" description="Basic and acidic residues" evidence="6">
    <location>
        <begin position="272"/>
        <end position="287"/>
    </location>
</feature>
<dbReference type="Pfam" id="PF02771">
    <property type="entry name" value="Acyl-CoA_dh_N"/>
    <property type="match status" value="2"/>
</dbReference>
<dbReference type="InterPro" id="IPR052161">
    <property type="entry name" value="Mycobact_Acyl-CoA_DH"/>
</dbReference>
<dbReference type="InterPro" id="IPR036250">
    <property type="entry name" value="AcylCo_DH-like_C"/>
</dbReference>
<comment type="caution">
    <text evidence="10">The sequence shown here is derived from an EMBL/GenBank/DDBJ whole genome shotgun (WGS) entry which is preliminary data.</text>
</comment>
<evidence type="ECO:0008006" key="12">
    <source>
        <dbReference type="Google" id="ProtNLM"/>
    </source>
</evidence>
<comment type="cofactor">
    <cofactor evidence="1">
        <name>FAD</name>
        <dbReference type="ChEBI" id="CHEBI:57692"/>
    </cofactor>
</comment>
<keyword evidence="3" id="KW-0285">Flavoprotein</keyword>
<feature type="region of interest" description="Disordered" evidence="6">
    <location>
        <begin position="260"/>
        <end position="287"/>
    </location>
</feature>
<dbReference type="Proteomes" id="UP000048965">
    <property type="component" value="Unassembled WGS sequence"/>
</dbReference>
<dbReference type="Gene3D" id="2.40.110.10">
    <property type="entry name" value="Butyryl-CoA Dehydrogenase, subunit A, domain 2"/>
    <property type="match status" value="1"/>
</dbReference>
<dbReference type="PANTHER" id="PTHR43292:SF4">
    <property type="entry name" value="ACYL-COA DEHYDROGENASE FADE34"/>
    <property type="match status" value="1"/>
</dbReference>
<keyword evidence="4" id="KW-0274">FAD</keyword>
<dbReference type="CDD" id="cd00567">
    <property type="entry name" value="ACAD"/>
    <property type="match status" value="1"/>
</dbReference>
<reference evidence="10 11" key="2">
    <citation type="journal article" date="2015" name="Stand. Genomic Sci.">
        <title>Draft genome sequence of marine-derived Streptomyces sp. TP-A0598, a producer of anti-MRSA antibiotic lydicamycins.</title>
        <authorList>
            <person name="Komaki H."/>
            <person name="Ichikawa N."/>
            <person name="Hosoyama A."/>
            <person name="Fujita N."/>
            <person name="Igarashi Y."/>
        </authorList>
    </citation>
    <scope>NUCLEOTIDE SEQUENCE [LARGE SCALE GENOMIC DNA]</scope>
    <source>
        <strain evidence="10 11">NBRC 110027</strain>
    </source>
</reference>
<evidence type="ECO:0000256" key="1">
    <source>
        <dbReference type="ARBA" id="ARBA00001974"/>
    </source>
</evidence>
<evidence type="ECO:0000259" key="9">
    <source>
        <dbReference type="Pfam" id="PF02771"/>
    </source>
</evidence>
<feature type="domain" description="Acyl-CoA dehydrogenase/oxidase N-terminal" evidence="9">
    <location>
        <begin position="513"/>
        <end position="589"/>
    </location>
</feature>
<dbReference type="InterPro" id="IPR046373">
    <property type="entry name" value="Acyl-CoA_Oxase/DH_mid-dom_sf"/>
</dbReference>
<evidence type="ECO:0000256" key="2">
    <source>
        <dbReference type="ARBA" id="ARBA00009347"/>
    </source>
</evidence>
<evidence type="ECO:0000256" key="3">
    <source>
        <dbReference type="ARBA" id="ARBA00022630"/>
    </source>
</evidence>
<keyword evidence="11" id="KW-1185">Reference proteome</keyword>
<dbReference type="InterPro" id="IPR013786">
    <property type="entry name" value="AcylCoA_DH/ox_N"/>
</dbReference>
<feature type="domain" description="Acyl-CoA dehydrogenase/oxidase C-terminal" evidence="7">
    <location>
        <begin position="346"/>
        <end position="476"/>
    </location>
</feature>
<name>A0A0P4R7M3_9ACTN</name>
<dbReference type="PANTHER" id="PTHR43292">
    <property type="entry name" value="ACYL-COA DEHYDROGENASE"/>
    <property type="match status" value="1"/>
</dbReference>
<feature type="domain" description="Acyl-CoA oxidase/dehydrogenase middle" evidence="8">
    <location>
        <begin position="594"/>
        <end position="689"/>
    </location>
</feature>
<dbReference type="SUPFAM" id="SSF56645">
    <property type="entry name" value="Acyl-CoA dehydrogenase NM domain-like"/>
    <property type="match status" value="2"/>
</dbReference>
<dbReference type="SUPFAM" id="SSF47203">
    <property type="entry name" value="Acyl-CoA dehydrogenase C-terminal domain-like"/>
    <property type="match status" value="2"/>
</dbReference>
<dbReference type="GO" id="GO:0005886">
    <property type="term" value="C:plasma membrane"/>
    <property type="evidence" value="ECO:0007669"/>
    <property type="project" value="TreeGrafter"/>
</dbReference>
<gene>
    <name evidence="10" type="ORF">TPA0598_04_01460</name>
</gene>
<dbReference type="InterPro" id="IPR006091">
    <property type="entry name" value="Acyl-CoA_Oxase/DH_mid-dom"/>
</dbReference>
<sequence>MTSGAEFTGLFPVCIRTVPLRGIPAGARLSRIRRGRLLPVRGGRGGAAATLGCVRMCAAAPPRARTVFWSTPQLAFSLTFQLTFRQNETCSSLPRMGIGITPEHRDLAEAAGGWAARAVPPEAVRKLLDTAPARSGRPAYWDQLAAQGLLGLHLPEGDGGGGGELLDLAVVLEELGRAAFPGPYLPTTLAAALLHRGGASTLVRALATGTRIGAVALGPGSLTAVKSPDGYVLDGTAPPVLAGADADLIVLAAEVTAEADAEDGGETAGAADRADGADGAEHGDGRRAGETVWLAVDAETLTVRVQESADPTRPTAEVSAHGVPVPAERRLTVDSDLVRDLAGVLWAAESCGTASWALRTAAEHAAVREQFGRPIGQFQAVKHLCADMLVRCEQAAALVWDAARALHEPPAVRGLVAALATATALDAAVSCAKDCIQILGGTGFTWEHDAHLHLRRATVARQLLGSGDTHRLRAARLAAEGARRPLHLELPAEATEFRTEARTVLDGVRGLDPAGVRRALAPTGYAAPHLPAPYGLGAGPVQQLAIQQELAAAGVRISDLGIATWVVPSLIAHGTPEQQERYLLPSLRGDLLWCQLFSEPEAGSDLAALRTRAERTADGGWRISGQKVWTSAAQWASHGILLARTDPDAPKHKGLTFFLVDMKSPGIDIRPLKEITGDSLFNEVYFDEVLLPADAVVGEVDNGWKVARTTLDNERVHMADQLTFGTGLEALLDRAAVLDGSVRARVGALAAEAHALGCIGLRTTLQQVSGLEPGAGASIRKLVQTPHQQKVAELALELLGPDGAVREGAGERALHGFLMSRCLTIAGGTTQVQLNVVAERLLGLPRDPEPRPLI</sequence>
<feature type="domain" description="Acyl-CoA dehydrogenase/oxidase C-terminal" evidence="7">
    <location>
        <begin position="702"/>
        <end position="842"/>
    </location>
</feature>
<evidence type="ECO:0000259" key="8">
    <source>
        <dbReference type="Pfam" id="PF02770"/>
    </source>
</evidence>
<evidence type="ECO:0000259" key="7">
    <source>
        <dbReference type="Pfam" id="PF00441"/>
    </source>
</evidence>
<dbReference type="GO" id="GO:0016627">
    <property type="term" value="F:oxidoreductase activity, acting on the CH-CH group of donors"/>
    <property type="evidence" value="ECO:0007669"/>
    <property type="project" value="InterPro"/>
</dbReference>
<feature type="domain" description="Acyl-CoA dehydrogenase/oxidase N-terminal" evidence="9">
    <location>
        <begin position="101"/>
        <end position="198"/>
    </location>
</feature>
<dbReference type="AlphaFoldDB" id="A0A0P4R7M3"/>
<reference evidence="11" key="1">
    <citation type="submission" date="2014-09" db="EMBL/GenBank/DDBJ databases">
        <title>Whole genome shotgun sequence of Streptomyces sp. NBRC 110027.</title>
        <authorList>
            <person name="Komaki H."/>
            <person name="Ichikawa N."/>
            <person name="Katano-Makiyama Y."/>
            <person name="Hosoyama A."/>
            <person name="Hashimoto M."/>
            <person name="Uohara A."/>
            <person name="Kitahashi Y."/>
            <person name="Ohji S."/>
            <person name="Kimura A."/>
            <person name="Yamazoe A."/>
            <person name="Igarashi Y."/>
            <person name="Fujita N."/>
        </authorList>
    </citation>
    <scope>NUCLEOTIDE SEQUENCE [LARGE SCALE GENOMIC DNA]</scope>
    <source>
        <strain evidence="11">NBRC 110027</strain>
    </source>
</reference>
<keyword evidence="5" id="KW-0560">Oxidoreductase</keyword>
<dbReference type="InterPro" id="IPR037069">
    <property type="entry name" value="AcylCoA_DH/ox_N_sf"/>
</dbReference>
<dbReference type="InterPro" id="IPR009100">
    <property type="entry name" value="AcylCoA_DH/oxidase_NM_dom_sf"/>
</dbReference>
<protein>
    <recommendedName>
        <fullName evidence="12">Acyl-CoA dehydrogenase</fullName>
    </recommendedName>
</protein>
<evidence type="ECO:0000256" key="4">
    <source>
        <dbReference type="ARBA" id="ARBA00022827"/>
    </source>
</evidence>
<dbReference type="GO" id="GO:0050660">
    <property type="term" value="F:flavin adenine dinucleotide binding"/>
    <property type="evidence" value="ECO:0007669"/>
    <property type="project" value="InterPro"/>
</dbReference>
<evidence type="ECO:0000256" key="6">
    <source>
        <dbReference type="SAM" id="MobiDB-lite"/>
    </source>
</evidence>
<proteinExistence type="inferred from homology"/>
<dbReference type="Pfam" id="PF00441">
    <property type="entry name" value="Acyl-CoA_dh_1"/>
    <property type="match status" value="2"/>
</dbReference>
<dbReference type="InterPro" id="IPR009075">
    <property type="entry name" value="AcylCo_DH/oxidase_C"/>
</dbReference>
<dbReference type="Gene3D" id="1.10.540.10">
    <property type="entry name" value="Acyl-CoA dehydrogenase/oxidase, N-terminal domain"/>
    <property type="match status" value="2"/>
</dbReference>